<dbReference type="GO" id="GO:0005524">
    <property type="term" value="F:ATP binding"/>
    <property type="evidence" value="ECO:0007669"/>
    <property type="project" value="UniProtKB-KW"/>
</dbReference>
<evidence type="ECO:0000256" key="1">
    <source>
        <dbReference type="ARBA" id="ARBA00022741"/>
    </source>
</evidence>
<reference evidence="6 7" key="1">
    <citation type="submission" date="2015-09" db="EMBL/GenBank/DDBJ databases">
        <title>Genome sequence of Acetobacterium wieringae DSM 1911.</title>
        <authorList>
            <person name="Poehlein A."/>
            <person name="Bengelsdorf F.R."/>
            <person name="Schiel-Bengelsdorf B."/>
            <person name="Duerre P."/>
            <person name="Daniel R."/>
        </authorList>
    </citation>
    <scope>NUCLEOTIDE SEQUENCE [LARGE SCALE GENOMIC DNA]</scope>
    <source>
        <strain evidence="6 7">DSM 1911</strain>
    </source>
</reference>
<dbReference type="EMBL" id="LKEU01000013">
    <property type="protein sequence ID" value="OFV72053.1"/>
    <property type="molecule type" value="Genomic_DNA"/>
</dbReference>
<dbReference type="Pfam" id="PF08706">
    <property type="entry name" value="D5_N"/>
    <property type="match status" value="1"/>
</dbReference>
<dbReference type="AlphaFoldDB" id="A0A1F2PKZ0"/>
<evidence type="ECO:0000259" key="5">
    <source>
        <dbReference type="PROSITE" id="PS51206"/>
    </source>
</evidence>
<dbReference type="InterPro" id="IPR045455">
    <property type="entry name" value="NrS-1_pol-like_helicase"/>
</dbReference>
<protein>
    <recommendedName>
        <fullName evidence="5">SF3 helicase domain-containing protein</fullName>
    </recommendedName>
</protein>
<dbReference type="Gene3D" id="3.30.70.1790">
    <property type="entry name" value="RepB DNA-primase, N-terminal domain"/>
    <property type="match status" value="1"/>
</dbReference>
<dbReference type="InterPro" id="IPR014818">
    <property type="entry name" value="Phage/plasmid_primase_P4_C"/>
</dbReference>
<dbReference type="OrthoDB" id="9763644at2"/>
<comment type="caution">
    <text evidence="6">The sequence shown here is derived from an EMBL/GenBank/DDBJ whole genome shotgun (WGS) entry which is preliminary data.</text>
</comment>
<dbReference type="InterPro" id="IPR014015">
    <property type="entry name" value="Helicase_SF3_DNA-vir"/>
</dbReference>
<evidence type="ECO:0000256" key="4">
    <source>
        <dbReference type="SAM" id="MobiDB-lite"/>
    </source>
</evidence>
<dbReference type="InterPro" id="IPR051620">
    <property type="entry name" value="ORF904-like_C"/>
</dbReference>
<evidence type="ECO:0000313" key="6">
    <source>
        <dbReference type="EMBL" id="OFV72053.1"/>
    </source>
</evidence>
<evidence type="ECO:0000256" key="2">
    <source>
        <dbReference type="ARBA" id="ARBA00022801"/>
    </source>
</evidence>
<sequence length="837" mass="91670">MKEKRDNVNNSRATTWEEVTPREINPAVFLAAFHGGPYGLRSFAEGAGGRGGGRNRTVTAAELADGALLQALRAENDGEQRGIFFVVNPGGHKDAEITGVAAQFVEADDLPLETQWDKLMAFPLAPSIVVRTRKSLHGYWLLVDADDPGRSRIAPTNQMTSRNVPLSSAGNANSGHLINAPTNQNQIPVLDGDAPDHSVAEAASLARFTALQKQLAAHFDGDPVIANPSRVMRLPGFNHHKAEPVAVCCLLFEPQRRYTQRDLAAALCSLHPADPRFGVGVATGQKAGHKGRAAVALSLPRGDFDLELLLNNCDFIRHCQQQAATLPEPLWYPMITNLADVPGGEAAIHRLSAPHPGYSVAATAAKIEQFRRSGTGAFTCETISAWGFNCPKLGSCPARHPRDLGRVPPPPWYRQTRTGLRLIPGVLANALAAHKKIFYSRQCYYQYLGGVYKKVEELHIKHIIRKYLRTDDVGMYQINDILGQWTMEILRSPENLNANKALINLKNGLYDRGTGTLTPHDPQLLSTIQLPVRYDPQATAPIFAAFLNDCLDPASQLLVQELCGYLLVPETRAQKAFVLVGEGGAGKSTLLAVIQELLLGAANVSNIAWQNLGETFLTAELDGRLANIFADLPSRSISDSSLFKSITGEDWLTAQRKNKDPYSFKTTARLVFSCNSIPKNLGDRSEAFYRRLVIIPFGPPKPPAQRDLHLKDKLSQEAPGILNWALAGLTRLSRNGYRFCSSAASETALESYRVAGSSVRSFVADCCLVAAGRQVSATQLYHAYQQYSGASGLRPVSQKRFWMELKESYGMVEKKKDALSRRIIYDGIDLEELADFG</sequence>
<dbReference type="Pfam" id="PF19263">
    <property type="entry name" value="DUF5906"/>
    <property type="match status" value="1"/>
</dbReference>
<dbReference type="Gene3D" id="3.40.50.300">
    <property type="entry name" value="P-loop containing nucleotide triphosphate hydrolases"/>
    <property type="match status" value="1"/>
</dbReference>
<evidence type="ECO:0000313" key="7">
    <source>
        <dbReference type="Proteomes" id="UP000176244"/>
    </source>
</evidence>
<dbReference type="RefSeq" id="WP_070369889.1">
    <property type="nucleotide sequence ID" value="NZ_LKEU01000013.1"/>
</dbReference>
<gene>
    <name evidence="6" type="ORF">ACWI_05270</name>
</gene>
<dbReference type="STRING" id="52694.ACWI_05270"/>
<keyword evidence="2" id="KW-0378">Hydrolase</keyword>
<name>A0A1F2PKZ0_9FIRM</name>
<dbReference type="PROSITE" id="PS51206">
    <property type="entry name" value="SF3_HELICASE_1"/>
    <property type="match status" value="1"/>
</dbReference>
<dbReference type="PANTHER" id="PTHR35372:SF2">
    <property type="entry name" value="SF3 HELICASE DOMAIN-CONTAINING PROTEIN"/>
    <property type="match status" value="1"/>
</dbReference>
<organism evidence="6 7">
    <name type="scientific">Acetobacterium wieringae</name>
    <dbReference type="NCBI Taxonomy" id="52694"/>
    <lineage>
        <taxon>Bacteria</taxon>
        <taxon>Bacillati</taxon>
        <taxon>Bacillota</taxon>
        <taxon>Clostridia</taxon>
        <taxon>Eubacteriales</taxon>
        <taxon>Eubacteriaceae</taxon>
        <taxon>Acetobacterium</taxon>
    </lineage>
</organism>
<feature type="domain" description="SF3 helicase" evidence="5">
    <location>
        <begin position="554"/>
        <end position="710"/>
    </location>
</feature>
<dbReference type="SUPFAM" id="SSF52540">
    <property type="entry name" value="P-loop containing nucleoside triphosphate hydrolases"/>
    <property type="match status" value="1"/>
</dbReference>
<dbReference type="NCBIfam" id="TIGR01613">
    <property type="entry name" value="primase_Cterm"/>
    <property type="match status" value="1"/>
</dbReference>
<feature type="compositionally biased region" description="Polar residues" evidence="4">
    <location>
        <begin position="160"/>
        <end position="187"/>
    </location>
</feature>
<proteinExistence type="predicted"/>
<evidence type="ECO:0000256" key="3">
    <source>
        <dbReference type="ARBA" id="ARBA00022840"/>
    </source>
</evidence>
<dbReference type="InterPro" id="IPR006500">
    <property type="entry name" value="Helicase_put_C_phage/plasmid"/>
</dbReference>
<dbReference type="InterPro" id="IPR027417">
    <property type="entry name" value="P-loop_NTPase"/>
</dbReference>
<keyword evidence="3" id="KW-0067">ATP-binding</keyword>
<dbReference type="GO" id="GO:0016787">
    <property type="term" value="F:hydrolase activity"/>
    <property type="evidence" value="ECO:0007669"/>
    <property type="project" value="UniProtKB-KW"/>
</dbReference>
<accession>A0A1F2PKZ0</accession>
<dbReference type="PANTHER" id="PTHR35372">
    <property type="entry name" value="ATP BINDING PROTEIN-RELATED"/>
    <property type="match status" value="1"/>
</dbReference>
<dbReference type="Proteomes" id="UP000176244">
    <property type="component" value="Unassembled WGS sequence"/>
</dbReference>
<keyword evidence="1" id="KW-0547">Nucleotide-binding</keyword>
<dbReference type="SMART" id="SM00885">
    <property type="entry name" value="D5_N"/>
    <property type="match status" value="1"/>
</dbReference>
<feature type="region of interest" description="Disordered" evidence="4">
    <location>
        <begin position="160"/>
        <end position="194"/>
    </location>
</feature>